<protein>
    <submittedName>
        <fullName evidence="2">Uncharacterized protein</fullName>
    </submittedName>
</protein>
<organism evidence="2 3">
    <name type="scientific">Colletotrichum limetticola</name>
    <dbReference type="NCBI Taxonomy" id="1209924"/>
    <lineage>
        <taxon>Eukaryota</taxon>
        <taxon>Fungi</taxon>
        <taxon>Dikarya</taxon>
        <taxon>Ascomycota</taxon>
        <taxon>Pezizomycotina</taxon>
        <taxon>Sordariomycetes</taxon>
        <taxon>Hypocreomycetidae</taxon>
        <taxon>Glomerellales</taxon>
        <taxon>Glomerellaceae</taxon>
        <taxon>Colletotrichum</taxon>
        <taxon>Colletotrichum acutatum species complex</taxon>
    </lineage>
</organism>
<comment type="caution">
    <text evidence="2">The sequence shown here is derived from an EMBL/GenBank/DDBJ whole genome shotgun (WGS) entry which is preliminary data.</text>
</comment>
<evidence type="ECO:0000256" key="1">
    <source>
        <dbReference type="SAM" id="MobiDB-lite"/>
    </source>
</evidence>
<dbReference type="Proteomes" id="UP001169217">
    <property type="component" value="Unassembled WGS sequence"/>
</dbReference>
<reference evidence="2" key="1">
    <citation type="submission" date="2023-04" db="EMBL/GenBank/DDBJ databases">
        <title>Colletotrichum limetticola genome sequence.</title>
        <authorList>
            <person name="Baroncelli R."/>
        </authorList>
    </citation>
    <scope>NUCLEOTIDE SEQUENCE</scope>
    <source>
        <strain evidence="2">KLA-Anderson</strain>
    </source>
</reference>
<gene>
    <name evidence="2" type="ORF">CLIM01_13319</name>
</gene>
<dbReference type="EMBL" id="JARUPT010000671">
    <property type="protein sequence ID" value="KAK0369327.1"/>
    <property type="molecule type" value="Genomic_DNA"/>
</dbReference>
<feature type="region of interest" description="Disordered" evidence="1">
    <location>
        <begin position="1"/>
        <end position="26"/>
    </location>
</feature>
<sequence>MIHGMKKGTPVAQQRLCPDGGTRDSAKASINEQLAPQAHTAQSKFGRPPISFSDTLHPSFSLAFCYALLSLQASHPLHPLGHFYLQRDPVDLQE</sequence>
<accession>A0ABQ9PDU9</accession>
<evidence type="ECO:0000313" key="3">
    <source>
        <dbReference type="Proteomes" id="UP001169217"/>
    </source>
</evidence>
<name>A0ABQ9PDU9_9PEZI</name>
<evidence type="ECO:0000313" key="2">
    <source>
        <dbReference type="EMBL" id="KAK0369327.1"/>
    </source>
</evidence>
<keyword evidence="3" id="KW-1185">Reference proteome</keyword>
<proteinExistence type="predicted"/>